<proteinExistence type="predicted"/>
<dbReference type="AlphaFoldDB" id="A0A0A9C1D2"/>
<evidence type="ECO:0000313" key="1">
    <source>
        <dbReference type="EMBL" id="JAD68268.1"/>
    </source>
</evidence>
<organism evidence="1">
    <name type="scientific">Arundo donax</name>
    <name type="common">Giant reed</name>
    <name type="synonym">Donax arundinaceus</name>
    <dbReference type="NCBI Taxonomy" id="35708"/>
    <lineage>
        <taxon>Eukaryota</taxon>
        <taxon>Viridiplantae</taxon>
        <taxon>Streptophyta</taxon>
        <taxon>Embryophyta</taxon>
        <taxon>Tracheophyta</taxon>
        <taxon>Spermatophyta</taxon>
        <taxon>Magnoliopsida</taxon>
        <taxon>Liliopsida</taxon>
        <taxon>Poales</taxon>
        <taxon>Poaceae</taxon>
        <taxon>PACMAD clade</taxon>
        <taxon>Arundinoideae</taxon>
        <taxon>Arundineae</taxon>
        <taxon>Arundo</taxon>
    </lineage>
</organism>
<sequence>MMNRNSTRWALMKKIHGSSLLPVHARTAAASFQEIAQYDSKVTA</sequence>
<dbReference type="EMBL" id="GBRH01229627">
    <property type="protein sequence ID" value="JAD68268.1"/>
    <property type="molecule type" value="Transcribed_RNA"/>
</dbReference>
<reference evidence="1" key="1">
    <citation type="submission" date="2014-09" db="EMBL/GenBank/DDBJ databases">
        <authorList>
            <person name="Magalhaes I.L.F."/>
            <person name="Oliveira U."/>
            <person name="Santos F.R."/>
            <person name="Vidigal T.H.D.A."/>
            <person name="Brescovit A.D."/>
            <person name="Santos A.J."/>
        </authorList>
    </citation>
    <scope>NUCLEOTIDE SEQUENCE</scope>
    <source>
        <tissue evidence="1">Shoot tissue taken approximately 20 cm above the soil surface</tissue>
    </source>
</reference>
<accession>A0A0A9C1D2</accession>
<reference evidence="1" key="2">
    <citation type="journal article" date="2015" name="Data Brief">
        <title>Shoot transcriptome of the giant reed, Arundo donax.</title>
        <authorList>
            <person name="Barrero R.A."/>
            <person name="Guerrero F.D."/>
            <person name="Moolhuijzen P."/>
            <person name="Goolsby J.A."/>
            <person name="Tidwell J."/>
            <person name="Bellgard S.E."/>
            <person name="Bellgard M.I."/>
        </authorList>
    </citation>
    <scope>NUCLEOTIDE SEQUENCE</scope>
    <source>
        <tissue evidence="1">Shoot tissue taken approximately 20 cm above the soil surface</tissue>
    </source>
</reference>
<protein>
    <submittedName>
        <fullName evidence="1">Uncharacterized protein</fullName>
    </submittedName>
</protein>
<name>A0A0A9C1D2_ARUDO</name>